<dbReference type="PROSITE" id="PS50071">
    <property type="entry name" value="HOMEOBOX_2"/>
    <property type="match status" value="1"/>
</dbReference>
<evidence type="ECO:0000256" key="6">
    <source>
        <dbReference type="RuleBase" id="RU000682"/>
    </source>
</evidence>
<dbReference type="InterPro" id="IPR009057">
    <property type="entry name" value="Homeodomain-like_sf"/>
</dbReference>
<dbReference type="Proteomes" id="UP000728185">
    <property type="component" value="Unassembled WGS sequence"/>
</dbReference>
<evidence type="ECO:0000256" key="5">
    <source>
        <dbReference type="PROSITE-ProRule" id="PRU00108"/>
    </source>
</evidence>
<dbReference type="GO" id="GO:0000981">
    <property type="term" value="F:DNA-binding transcription factor activity, RNA polymerase II-specific"/>
    <property type="evidence" value="ECO:0007669"/>
    <property type="project" value="InterPro"/>
</dbReference>
<dbReference type="EMBL" id="LUCM01007943">
    <property type="protein sequence ID" value="KAA0189176.1"/>
    <property type="molecule type" value="Genomic_DNA"/>
</dbReference>
<evidence type="ECO:0000256" key="4">
    <source>
        <dbReference type="ARBA" id="ARBA00023242"/>
    </source>
</evidence>
<accession>A0A8E0RVI9</accession>
<evidence type="ECO:0000256" key="2">
    <source>
        <dbReference type="ARBA" id="ARBA00023125"/>
    </source>
</evidence>
<dbReference type="GO" id="GO:0007420">
    <property type="term" value="P:brain development"/>
    <property type="evidence" value="ECO:0007669"/>
    <property type="project" value="TreeGrafter"/>
</dbReference>
<dbReference type="AlphaFoldDB" id="A0A8E0RVI9"/>
<keyword evidence="4 5" id="KW-0539">Nucleus</keyword>
<dbReference type="SMART" id="SM00389">
    <property type="entry name" value="HOX"/>
    <property type="match status" value="1"/>
</dbReference>
<keyword evidence="3 5" id="KW-0371">Homeobox</keyword>
<comment type="caution">
    <text evidence="9">The sequence shown here is derived from an EMBL/GenBank/DDBJ whole genome shotgun (WGS) entry which is preliminary data.</text>
</comment>
<dbReference type="PRINTS" id="PR00024">
    <property type="entry name" value="HOMEOBOX"/>
</dbReference>
<evidence type="ECO:0000259" key="8">
    <source>
        <dbReference type="PROSITE" id="PS50071"/>
    </source>
</evidence>
<feature type="compositionally biased region" description="Low complexity" evidence="7">
    <location>
        <begin position="77"/>
        <end position="92"/>
    </location>
</feature>
<evidence type="ECO:0000256" key="3">
    <source>
        <dbReference type="ARBA" id="ARBA00023155"/>
    </source>
</evidence>
<dbReference type="InterPro" id="IPR020479">
    <property type="entry name" value="HD_metazoa"/>
</dbReference>
<feature type="DNA-binding region" description="Homeobox" evidence="5">
    <location>
        <begin position="284"/>
        <end position="343"/>
    </location>
</feature>
<reference evidence="9" key="1">
    <citation type="submission" date="2019-05" db="EMBL/GenBank/DDBJ databases">
        <title>Annotation for the trematode Fasciolopsis buski.</title>
        <authorList>
            <person name="Choi Y.-J."/>
        </authorList>
    </citation>
    <scope>NUCLEOTIDE SEQUENCE</scope>
    <source>
        <strain evidence="9">HT</strain>
        <tissue evidence="9">Whole worm</tissue>
    </source>
</reference>
<dbReference type="Pfam" id="PF00046">
    <property type="entry name" value="Homeodomain"/>
    <property type="match status" value="1"/>
</dbReference>
<keyword evidence="10" id="KW-1185">Reference proteome</keyword>
<dbReference type="PRINTS" id="PR00031">
    <property type="entry name" value="HTHREPRESSR"/>
</dbReference>
<proteinExistence type="predicted"/>
<organism evidence="9 10">
    <name type="scientific">Fasciolopsis buskii</name>
    <dbReference type="NCBI Taxonomy" id="27845"/>
    <lineage>
        <taxon>Eukaryota</taxon>
        <taxon>Metazoa</taxon>
        <taxon>Spiralia</taxon>
        <taxon>Lophotrochozoa</taxon>
        <taxon>Platyhelminthes</taxon>
        <taxon>Trematoda</taxon>
        <taxon>Digenea</taxon>
        <taxon>Plagiorchiida</taxon>
        <taxon>Echinostomata</taxon>
        <taxon>Echinostomatoidea</taxon>
        <taxon>Fasciolidae</taxon>
        <taxon>Fasciolopsis</taxon>
    </lineage>
</organism>
<dbReference type="InterPro" id="IPR001356">
    <property type="entry name" value="HD"/>
</dbReference>
<dbReference type="InterPro" id="IPR050877">
    <property type="entry name" value="EMX-VAX-Noto_Homeobox_TFs"/>
</dbReference>
<name>A0A8E0RVI9_9TREM</name>
<protein>
    <recommendedName>
        <fullName evidence="8">Homeobox domain-containing protein</fullName>
    </recommendedName>
</protein>
<feature type="region of interest" description="Disordered" evidence="7">
    <location>
        <begin position="71"/>
        <end position="101"/>
    </location>
</feature>
<dbReference type="GO" id="GO:0005634">
    <property type="term" value="C:nucleus"/>
    <property type="evidence" value="ECO:0007669"/>
    <property type="project" value="UniProtKB-SubCell"/>
</dbReference>
<evidence type="ECO:0000256" key="7">
    <source>
        <dbReference type="SAM" id="MobiDB-lite"/>
    </source>
</evidence>
<feature type="compositionally biased region" description="Basic and acidic residues" evidence="7">
    <location>
        <begin position="392"/>
        <end position="404"/>
    </location>
</feature>
<feature type="compositionally biased region" description="Basic and acidic residues" evidence="7">
    <location>
        <begin position="369"/>
        <end position="382"/>
    </location>
</feature>
<dbReference type="CDD" id="cd00086">
    <property type="entry name" value="homeodomain"/>
    <property type="match status" value="1"/>
</dbReference>
<feature type="domain" description="Homeobox" evidence="8">
    <location>
        <begin position="282"/>
        <end position="342"/>
    </location>
</feature>
<dbReference type="PROSITE" id="PS00027">
    <property type="entry name" value="HOMEOBOX_1"/>
    <property type="match status" value="1"/>
</dbReference>
<gene>
    <name evidence="9" type="ORF">FBUS_08695</name>
</gene>
<dbReference type="InterPro" id="IPR000047">
    <property type="entry name" value="HTH_motif"/>
</dbReference>
<evidence type="ECO:0000313" key="10">
    <source>
        <dbReference type="Proteomes" id="UP000728185"/>
    </source>
</evidence>
<evidence type="ECO:0000256" key="1">
    <source>
        <dbReference type="ARBA" id="ARBA00004123"/>
    </source>
</evidence>
<dbReference type="GO" id="GO:0000978">
    <property type="term" value="F:RNA polymerase II cis-regulatory region sequence-specific DNA binding"/>
    <property type="evidence" value="ECO:0007669"/>
    <property type="project" value="TreeGrafter"/>
</dbReference>
<dbReference type="InterPro" id="IPR017970">
    <property type="entry name" value="Homeobox_CS"/>
</dbReference>
<dbReference type="PANTHER" id="PTHR24339:SF28">
    <property type="entry name" value="E5-RELATED"/>
    <property type="match status" value="1"/>
</dbReference>
<dbReference type="SUPFAM" id="SSF46689">
    <property type="entry name" value="Homeodomain-like"/>
    <property type="match status" value="1"/>
</dbReference>
<dbReference type="PANTHER" id="PTHR24339">
    <property type="entry name" value="HOMEOBOX PROTEIN EMX-RELATED"/>
    <property type="match status" value="1"/>
</dbReference>
<comment type="subcellular location">
    <subcellularLocation>
        <location evidence="1 5 6">Nucleus</location>
    </subcellularLocation>
</comment>
<evidence type="ECO:0000313" key="9">
    <source>
        <dbReference type="EMBL" id="KAA0189176.1"/>
    </source>
</evidence>
<feature type="region of interest" description="Disordered" evidence="7">
    <location>
        <begin position="342"/>
        <end position="412"/>
    </location>
</feature>
<keyword evidence="2 5" id="KW-0238">DNA-binding</keyword>
<dbReference type="FunFam" id="1.10.10.60:FF:000081">
    <property type="entry name" value="Empty spiracles homeobox 2"/>
    <property type="match status" value="1"/>
</dbReference>
<dbReference type="Gene3D" id="1.10.10.60">
    <property type="entry name" value="Homeodomain-like"/>
    <property type="match status" value="1"/>
</dbReference>
<sequence length="483" mass="53597">MPGFNVSDLIENHGFQAVNNVECRPNQTNAEGNVKESVQPRSVNMDNFYSTKSNGYDCLINLVRNVFQKQFQHHQHQVNSSNPGSSNHSGENLPTSRPIPTISDEPAVIPSFLNDIGCSPQAWQRLFYLYPELVDQITNPNSIGTHADMAGSTDLESSMFTEGTKRSLSGTYSTSGLTNDRTTDLSGTVISPRWLSAFGLTACRAIAQAVETGVNTINTPTSSSPMTDYTSWFESANVNILGSSLHRTSQYMDPRTTANMDYCNTVFAAGTKSTLLFPPELRKPKRIRTAFSPAQLFQLENTFERNHYVVGQERKDLAAGLGLTETQVKVWFQNRRTKFKRMRMEDPDQSNSTCGAGPESPYICGSGNHSDEGLDLSNERLNSHNSNGPTEQRTDCQVDGKQSEPNDPLEGIQDGSVKCKSHLELDLLFQRHRLPETDISRTTVPHQESSSVTNNYSHQTNYTSNHLTYATHTIHSHLFGVSS</sequence>
<dbReference type="GO" id="GO:0030182">
    <property type="term" value="P:neuron differentiation"/>
    <property type="evidence" value="ECO:0007669"/>
    <property type="project" value="TreeGrafter"/>
</dbReference>
<dbReference type="OrthoDB" id="6159439at2759"/>